<organism evidence="1 2">
    <name type="scientific">Gordonia alkaliphila</name>
    <dbReference type="NCBI Taxonomy" id="1053547"/>
    <lineage>
        <taxon>Bacteria</taxon>
        <taxon>Bacillati</taxon>
        <taxon>Actinomycetota</taxon>
        <taxon>Actinomycetes</taxon>
        <taxon>Mycobacteriales</taxon>
        <taxon>Gordoniaceae</taxon>
        <taxon>Gordonia</taxon>
    </lineage>
</organism>
<proteinExistence type="predicted"/>
<gene>
    <name evidence="1" type="ORF">GCM10023217_28870</name>
</gene>
<accession>A0ABP8ZFY3</accession>
<sequence>MVQAVREAMAGPPFQAAMELWTASRTNAELREALVPAERRLGAAVHAVFDAHVGIDDPQQAHSR</sequence>
<comment type="caution">
    <text evidence="1">The sequence shown here is derived from an EMBL/GenBank/DDBJ whole genome shotgun (WGS) entry which is preliminary data.</text>
</comment>
<protein>
    <submittedName>
        <fullName evidence="1">Uncharacterized protein</fullName>
    </submittedName>
</protein>
<evidence type="ECO:0000313" key="2">
    <source>
        <dbReference type="Proteomes" id="UP001500822"/>
    </source>
</evidence>
<dbReference type="Proteomes" id="UP001500822">
    <property type="component" value="Unassembled WGS sequence"/>
</dbReference>
<reference evidence="2" key="1">
    <citation type="journal article" date="2019" name="Int. J. Syst. Evol. Microbiol.">
        <title>The Global Catalogue of Microorganisms (GCM) 10K type strain sequencing project: providing services to taxonomists for standard genome sequencing and annotation.</title>
        <authorList>
            <consortium name="The Broad Institute Genomics Platform"/>
            <consortium name="The Broad Institute Genome Sequencing Center for Infectious Disease"/>
            <person name="Wu L."/>
            <person name="Ma J."/>
        </authorList>
    </citation>
    <scope>NUCLEOTIDE SEQUENCE [LARGE SCALE GENOMIC DNA]</scope>
    <source>
        <strain evidence="2">JCM 18077</strain>
    </source>
</reference>
<dbReference type="EMBL" id="BAABIE010000014">
    <property type="protein sequence ID" value="GAA4755378.1"/>
    <property type="molecule type" value="Genomic_DNA"/>
</dbReference>
<evidence type="ECO:0000313" key="1">
    <source>
        <dbReference type="EMBL" id="GAA4755378.1"/>
    </source>
</evidence>
<name>A0ABP8ZFY3_9ACTN</name>
<keyword evidence="2" id="KW-1185">Reference proteome</keyword>